<dbReference type="PROSITE" id="PS00028">
    <property type="entry name" value="ZINC_FINGER_C2H2_1"/>
    <property type="match status" value="1"/>
</dbReference>
<feature type="domain" description="C2H2-type" evidence="9">
    <location>
        <begin position="76"/>
        <end position="104"/>
    </location>
</feature>
<comment type="subcellular location">
    <subcellularLocation>
        <location evidence="1">Nucleus</location>
    </subcellularLocation>
</comment>
<dbReference type="GO" id="GO:0005634">
    <property type="term" value="C:nucleus"/>
    <property type="evidence" value="ECO:0007669"/>
    <property type="project" value="UniProtKB-SubCell"/>
</dbReference>
<evidence type="ECO:0000256" key="2">
    <source>
        <dbReference type="ARBA" id="ARBA00022723"/>
    </source>
</evidence>
<feature type="domain" description="C2H2-type" evidence="9">
    <location>
        <begin position="136"/>
        <end position="155"/>
    </location>
</feature>
<reference evidence="10 11" key="1">
    <citation type="journal article" date="2021" name="Elife">
        <title>Chloroplast acquisition without the gene transfer in kleptoplastic sea slugs, Plakobranchus ocellatus.</title>
        <authorList>
            <person name="Maeda T."/>
            <person name="Takahashi S."/>
            <person name="Yoshida T."/>
            <person name="Shimamura S."/>
            <person name="Takaki Y."/>
            <person name="Nagai Y."/>
            <person name="Toyoda A."/>
            <person name="Suzuki Y."/>
            <person name="Arimoto A."/>
            <person name="Ishii H."/>
            <person name="Satoh N."/>
            <person name="Nishiyama T."/>
            <person name="Hasebe M."/>
            <person name="Maruyama T."/>
            <person name="Minagawa J."/>
            <person name="Obokata J."/>
            <person name="Shigenobu S."/>
        </authorList>
    </citation>
    <scope>NUCLEOTIDE SEQUENCE [LARGE SCALE GENOMIC DNA]</scope>
</reference>
<dbReference type="Gene3D" id="3.30.160.60">
    <property type="entry name" value="Classic Zinc Finger"/>
    <property type="match status" value="2"/>
</dbReference>
<dbReference type="AlphaFoldDB" id="A0AAV4BK46"/>
<dbReference type="PANTHER" id="PTHR24388:SF54">
    <property type="entry name" value="PROTEIN ESCARGOT"/>
    <property type="match status" value="1"/>
</dbReference>
<evidence type="ECO:0000313" key="10">
    <source>
        <dbReference type="EMBL" id="GFO23696.1"/>
    </source>
</evidence>
<gene>
    <name evidence="10" type="ORF">PoB_005020100</name>
</gene>
<keyword evidence="5" id="KW-0862">Zinc</keyword>
<dbReference type="SMART" id="SM00355">
    <property type="entry name" value="ZnF_C2H2"/>
    <property type="match status" value="3"/>
</dbReference>
<sequence>MVNDRLVHVLESRNLLSNVQCGFRKDHSTLDHLVRLETFTKKAFARKKQVLAVFFDLEKAYDTTWRSLSCFEVEKFSCKDCPAVFTKKRNLVRHIRQKHGDEKGPYLCDDSGASFLRHDNLVGHVREKHEGTTPQYLCEKCGLGFSRSTYLKRHRCDAVSVRKDARKRKSERKAEVGEKRKKRDRAALNNPLQPDIIQDNLEGEDVDNIISSIDEEGVRETYIGTTGLRCVPTIERVQITLIIPFDLKAVDTLEYARQQRPNTKWTVHSIALTTFYVDKLPDFPIGGCCSEDPMPSHVLENKAFVPFHIDTNHGKQFNDLLCFFRCLAAHYTEERRCVEARAQALFRQWTDTPIDEFEGVKLYELDELEDVFKVDIDVFEFKYDPPCLVPHRRSSYNHGDVLHLLCTAATFVTYRTSMRPPVHLDVKNVASNIRSGFVLHVTRRLAPGTRLSVIILEACITRTLLL</sequence>
<dbReference type="EMBL" id="BLXT01005511">
    <property type="protein sequence ID" value="GFO23696.1"/>
    <property type="molecule type" value="Genomic_DNA"/>
</dbReference>
<dbReference type="PROSITE" id="PS50157">
    <property type="entry name" value="ZINC_FINGER_C2H2_2"/>
    <property type="match status" value="3"/>
</dbReference>
<dbReference type="Proteomes" id="UP000735302">
    <property type="component" value="Unassembled WGS sequence"/>
</dbReference>
<dbReference type="GO" id="GO:0008270">
    <property type="term" value="F:zinc ion binding"/>
    <property type="evidence" value="ECO:0007669"/>
    <property type="project" value="UniProtKB-KW"/>
</dbReference>
<organism evidence="10 11">
    <name type="scientific">Plakobranchus ocellatus</name>
    <dbReference type="NCBI Taxonomy" id="259542"/>
    <lineage>
        <taxon>Eukaryota</taxon>
        <taxon>Metazoa</taxon>
        <taxon>Spiralia</taxon>
        <taxon>Lophotrochozoa</taxon>
        <taxon>Mollusca</taxon>
        <taxon>Gastropoda</taxon>
        <taxon>Heterobranchia</taxon>
        <taxon>Euthyneura</taxon>
        <taxon>Panpulmonata</taxon>
        <taxon>Sacoglossa</taxon>
        <taxon>Placobranchoidea</taxon>
        <taxon>Plakobranchidae</taxon>
        <taxon>Plakobranchus</taxon>
    </lineage>
</organism>
<dbReference type="InterPro" id="IPR013087">
    <property type="entry name" value="Znf_C2H2_type"/>
</dbReference>
<name>A0AAV4BK46_9GAST</name>
<evidence type="ECO:0000256" key="4">
    <source>
        <dbReference type="ARBA" id="ARBA00022771"/>
    </source>
</evidence>
<evidence type="ECO:0000313" key="11">
    <source>
        <dbReference type="Proteomes" id="UP000735302"/>
    </source>
</evidence>
<dbReference type="GO" id="GO:0000981">
    <property type="term" value="F:DNA-binding transcription factor activity, RNA polymerase II-specific"/>
    <property type="evidence" value="ECO:0007669"/>
    <property type="project" value="TreeGrafter"/>
</dbReference>
<keyword evidence="6" id="KW-0539">Nucleus</keyword>
<dbReference type="PANTHER" id="PTHR24388">
    <property type="entry name" value="ZINC FINGER PROTEIN"/>
    <property type="match status" value="1"/>
</dbReference>
<dbReference type="Pfam" id="PF00096">
    <property type="entry name" value="zf-C2H2"/>
    <property type="match status" value="2"/>
</dbReference>
<keyword evidence="3" id="KW-0677">Repeat</keyword>
<proteinExistence type="predicted"/>
<evidence type="ECO:0000256" key="5">
    <source>
        <dbReference type="ARBA" id="ARBA00022833"/>
    </source>
</evidence>
<dbReference type="InterPro" id="IPR036236">
    <property type="entry name" value="Znf_C2H2_sf"/>
</dbReference>
<accession>A0AAV4BK46</accession>
<protein>
    <submittedName>
        <fullName evidence="10">Zinc finger protein 546-like</fullName>
    </submittedName>
</protein>
<keyword evidence="4 7" id="KW-0863">Zinc-finger</keyword>
<evidence type="ECO:0000256" key="8">
    <source>
        <dbReference type="SAM" id="MobiDB-lite"/>
    </source>
</evidence>
<dbReference type="GO" id="GO:0000978">
    <property type="term" value="F:RNA polymerase II cis-regulatory region sequence-specific DNA binding"/>
    <property type="evidence" value="ECO:0007669"/>
    <property type="project" value="TreeGrafter"/>
</dbReference>
<evidence type="ECO:0000256" key="3">
    <source>
        <dbReference type="ARBA" id="ARBA00022737"/>
    </source>
</evidence>
<keyword evidence="11" id="KW-1185">Reference proteome</keyword>
<dbReference type="SUPFAM" id="SSF57667">
    <property type="entry name" value="beta-beta-alpha zinc fingers"/>
    <property type="match status" value="2"/>
</dbReference>
<evidence type="ECO:0000256" key="1">
    <source>
        <dbReference type="ARBA" id="ARBA00004123"/>
    </source>
</evidence>
<evidence type="ECO:0000256" key="6">
    <source>
        <dbReference type="ARBA" id="ARBA00023242"/>
    </source>
</evidence>
<evidence type="ECO:0000256" key="7">
    <source>
        <dbReference type="PROSITE-ProRule" id="PRU00042"/>
    </source>
</evidence>
<dbReference type="InterPro" id="IPR050527">
    <property type="entry name" value="Snail/Krueppel_Znf"/>
</dbReference>
<comment type="caution">
    <text evidence="10">The sequence shown here is derived from an EMBL/GenBank/DDBJ whole genome shotgun (WGS) entry which is preliminary data.</text>
</comment>
<feature type="domain" description="C2H2-type" evidence="9">
    <location>
        <begin position="106"/>
        <end position="134"/>
    </location>
</feature>
<feature type="region of interest" description="Disordered" evidence="8">
    <location>
        <begin position="167"/>
        <end position="192"/>
    </location>
</feature>
<keyword evidence="2" id="KW-0479">Metal-binding</keyword>
<evidence type="ECO:0000259" key="9">
    <source>
        <dbReference type="PROSITE" id="PS50157"/>
    </source>
</evidence>